<dbReference type="Gene3D" id="3.30.70.270">
    <property type="match status" value="1"/>
</dbReference>
<name>A0A9D1TIR1_9FIRM</name>
<dbReference type="SUPFAM" id="SSF53850">
    <property type="entry name" value="Periplasmic binding protein-like II"/>
    <property type="match status" value="2"/>
</dbReference>
<dbReference type="SMART" id="SM00052">
    <property type="entry name" value="EAL"/>
    <property type="match status" value="1"/>
</dbReference>
<accession>A0A9D1TIR1</accession>
<feature type="domain" description="GGDEF" evidence="4">
    <location>
        <begin position="549"/>
        <end position="683"/>
    </location>
</feature>
<dbReference type="AlphaFoldDB" id="A0A9D1TIR1"/>
<dbReference type="InterPro" id="IPR001638">
    <property type="entry name" value="Solute-binding_3/MltF_N"/>
</dbReference>
<sequence>MKLKKRFILAFICFVLFSSIGIAHASSERVVKVGFPIQYGISYIDDDGNYAGYMYDYLEQLSLYTNWDYEFVLVEGDTNTQISKLLNMLIDGEIDMLGTMNRSAAMEEMFLYPNSSYGTTCTALTVKENSKEWMEEDFSHWDGMKVAVYAGQQKRLEQLEQYANLNGFTYELVQCETLEDSLNAVLNGEADATLQVDIAIRSGFRTIAQFSPTPYYFALSKGNADLLQTLNTALYNMYKAYPHLQTELYNEYFHSYGQFVISKQDKQYVKELGEIKVLFCDGNAPFQYVKDGELKGLAFTFFDQFAEEIGLDYEPVIVNSCQEGIELIEQGKADMVACAATSSAYIAADGMKFSLPYFTGSTVSVSTNKGKNKNSEEQFYTNTQYILNKMRNNSKELARLDFYSVNYYLQKKMLYDEINVNWSSEKNISYSMGISERISDRMINVMNQYTNSFSASQMQNILYQNMAEGVEYTFSESLYVNRYLIITILILLIFIICIYILYRNNKLTKYQVKMTQNRLEHLSRYDETTGAYNGVYFRTLLTEKCNNHVPLALNVLNIRNFKYINETYGVLTADKVLCNIKECLDSVIKPEEFFCRESADIFYLALDESSSDKLIKRIHEIYKMIQEKCNDILDQYKISMSCGSVFTDKSPEPFSATANMNYIMVALAQTKKKKQNDICIYNEKLHKSEQIRSYVENNMQRALDEGEFEVYLQPKINLADRNLMGAEALVRWKSKDRGMIYPDQFIPVFEENGFCVKLDLYMVEQVCKQIRHWIDNGLPPVHISVNQTRLLFTSEGYVEKLLAITNKYNVSPRYITLEILESIAIDNIASINSSIEKLRAHGFRISMDDFGSGYSSLNTLGKLKIDELKLDRLFLMGVTNDKKGIQRKIMASILSLAKQLNIDTVAEGVETEQDENIISQLNCDYGQGYYYSRPISVQDFEQNFL</sequence>
<evidence type="ECO:0000313" key="5">
    <source>
        <dbReference type="EMBL" id="HIV62626.1"/>
    </source>
</evidence>
<dbReference type="Pfam" id="PF00563">
    <property type="entry name" value="EAL"/>
    <property type="match status" value="1"/>
</dbReference>
<dbReference type="InterPro" id="IPR000160">
    <property type="entry name" value="GGDEF_dom"/>
</dbReference>
<dbReference type="InterPro" id="IPR029787">
    <property type="entry name" value="Nucleotide_cyclase"/>
</dbReference>
<reference evidence="5" key="1">
    <citation type="journal article" date="2021" name="PeerJ">
        <title>Extensive microbial diversity within the chicken gut microbiome revealed by metagenomics and culture.</title>
        <authorList>
            <person name="Gilroy R."/>
            <person name="Ravi A."/>
            <person name="Getino M."/>
            <person name="Pursley I."/>
            <person name="Horton D.L."/>
            <person name="Alikhan N.F."/>
            <person name="Baker D."/>
            <person name="Gharbi K."/>
            <person name="Hall N."/>
            <person name="Watson M."/>
            <person name="Adriaenssens E.M."/>
            <person name="Foster-Nyarko E."/>
            <person name="Jarju S."/>
            <person name="Secka A."/>
            <person name="Antonio M."/>
            <person name="Oren A."/>
            <person name="Chaudhuri R.R."/>
            <person name="La Ragione R."/>
            <person name="Hildebrand F."/>
            <person name="Pallen M.J."/>
        </authorList>
    </citation>
    <scope>NUCLEOTIDE SEQUENCE</scope>
    <source>
        <strain evidence="5">CHK193-4272</strain>
    </source>
</reference>
<dbReference type="InterPro" id="IPR050706">
    <property type="entry name" value="Cyclic-di-GMP_PDE-like"/>
</dbReference>
<dbReference type="NCBIfam" id="TIGR00254">
    <property type="entry name" value="GGDEF"/>
    <property type="match status" value="1"/>
</dbReference>
<dbReference type="PANTHER" id="PTHR33121">
    <property type="entry name" value="CYCLIC DI-GMP PHOSPHODIESTERASE PDEF"/>
    <property type="match status" value="1"/>
</dbReference>
<dbReference type="PROSITE" id="PS50887">
    <property type="entry name" value="GGDEF"/>
    <property type="match status" value="1"/>
</dbReference>
<evidence type="ECO:0000313" key="6">
    <source>
        <dbReference type="Proteomes" id="UP000886808"/>
    </source>
</evidence>
<reference evidence="5" key="2">
    <citation type="submission" date="2021-04" db="EMBL/GenBank/DDBJ databases">
        <authorList>
            <person name="Gilroy R."/>
        </authorList>
    </citation>
    <scope>NUCLEOTIDE SEQUENCE</scope>
    <source>
        <strain evidence="5">CHK193-4272</strain>
    </source>
</reference>
<proteinExistence type="predicted"/>
<gene>
    <name evidence="5" type="ORF">H9746_07285</name>
</gene>
<protein>
    <submittedName>
        <fullName evidence="5">EAL domain-containing protein</fullName>
    </submittedName>
</protein>
<evidence type="ECO:0000259" key="3">
    <source>
        <dbReference type="PROSITE" id="PS50883"/>
    </source>
</evidence>
<comment type="caution">
    <text evidence="5">The sequence shown here is derived from an EMBL/GenBank/DDBJ whole genome shotgun (WGS) entry which is preliminary data.</text>
</comment>
<feature type="transmembrane region" description="Helical" evidence="1">
    <location>
        <begin position="483"/>
        <end position="502"/>
    </location>
</feature>
<feature type="signal peptide" evidence="2">
    <location>
        <begin position="1"/>
        <end position="25"/>
    </location>
</feature>
<dbReference type="Gene3D" id="3.40.190.10">
    <property type="entry name" value="Periplasmic binding protein-like II"/>
    <property type="match status" value="3"/>
</dbReference>
<evidence type="ECO:0000259" key="4">
    <source>
        <dbReference type="PROSITE" id="PS50887"/>
    </source>
</evidence>
<dbReference type="EMBL" id="DXIE01000042">
    <property type="protein sequence ID" value="HIV62626.1"/>
    <property type="molecule type" value="Genomic_DNA"/>
</dbReference>
<keyword evidence="2" id="KW-0732">Signal</keyword>
<dbReference type="PROSITE" id="PS50883">
    <property type="entry name" value="EAL"/>
    <property type="match status" value="1"/>
</dbReference>
<dbReference type="InterPro" id="IPR001633">
    <property type="entry name" value="EAL_dom"/>
</dbReference>
<dbReference type="SUPFAM" id="SSF141868">
    <property type="entry name" value="EAL domain-like"/>
    <property type="match status" value="1"/>
</dbReference>
<dbReference type="Pfam" id="PF00497">
    <property type="entry name" value="SBP_bac_3"/>
    <property type="match status" value="2"/>
</dbReference>
<dbReference type="Pfam" id="PF00990">
    <property type="entry name" value="GGDEF"/>
    <property type="match status" value="1"/>
</dbReference>
<dbReference type="SUPFAM" id="SSF55073">
    <property type="entry name" value="Nucleotide cyclase"/>
    <property type="match status" value="1"/>
</dbReference>
<dbReference type="GO" id="GO:0071111">
    <property type="term" value="F:cyclic-guanylate-specific phosphodiesterase activity"/>
    <property type="evidence" value="ECO:0007669"/>
    <property type="project" value="InterPro"/>
</dbReference>
<evidence type="ECO:0000256" key="1">
    <source>
        <dbReference type="SAM" id="Phobius"/>
    </source>
</evidence>
<dbReference type="SMART" id="SM00062">
    <property type="entry name" value="PBPb"/>
    <property type="match status" value="1"/>
</dbReference>
<evidence type="ECO:0000256" key="2">
    <source>
        <dbReference type="SAM" id="SignalP"/>
    </source>
</evidence>
<organism evidence="5 6">
    <name type="scientific">Candidatus Butyricicoccus avistercoris</name>
    <dbReference type="NCBI Taxonomy" id="2838518"/>
    <lineage>
        <taxon>Bacteria</taxon>
        <taxon>Bacillati</taxon>
        <taxon>Bacillota</taxon>
        <taxon>Clostridia</taxon>
        <taxon>Eubacteriales</taxon>
        <taxon>Butyricicoccaceae</taxon>
        <taxon>Butyricicoccus</taxon>
    </lineage>
</organism>
<dbReference type="CDD" id="cd01948">
    <property type="entry name" value="EAL"/>
    <property type="match status" value="1"/>
</dbReference>
<dbReference type="InterPro" id="IPR043128">
    <property type="entry name" value="Rev_trsase/Diguanyl_cyclase"/>
</dbReference>
<keyword evidence="1" id="KW-0812">Transmembrane</keyword>
<dbReference type="InterPro" id="IPR035919">
    <property type="entry name" value="EAL_sf"/>
</dbReference>
<dbReference type="PANTHER" id="PTHR33121:SF70">
    <property type="entry name" value="SIGNALING PROTEIN YKOW"/>
    <property type="match status" value="1"/>
</dbReference>
<keyword evidence="1" id="KW-0472">Membrane</keyword>
<dbReference type="Gene3D" id="3.20.20.450">
    <property type="entry name" value="EAL domain"/>
    <property type="match status" value="1"/>
</dbReference>
<dbReference type="SMART" id="SM00267">
    <property type="entry name" value="GGDEF"/>
    <property type="match status" value="1"/>
</dbReference>
<dbReference type="Proteomes" id="UP000886808">
    <property type="component" value="Unassembled WGS sequence"/>
</dbReference>
<keyword evidence="1" id="KW-1133">Transmembrane helix</keyword>
<feature type="domain" description="EAL" evidence="3">
    <location>
        <begin position="692"/>
        <end position="945"/>
    </location>
</feature>
<feature type="chain" id="PRO_5039674810" evidence="2">
    <location>
        <begin position="26"/>
        <end position="945"/>
    </location>
</feature>